<dbReference type="OrthoDB" id="25402at2759"/>
<dbReference type="GO" id="GO:0003677">
    <property type="term" value="F:DNA binding"/>
    <property type="evidence" value="ECO:0007669"/>
    <property type="project" value="InterPro"/>
</dbReference>
<name>A0A8K0DCE4_IGNLU</name>
<dbReference type="InterPro" id="IPR002492">
    <property type="entry name" value="Transposase_Tc1-like"/>
</dbReference>
<evidence type="ECO:0000313" key="3">
    <source>
        <dbReference type="Proteomes" id="UP000801492"/>
    </source>
</evidence>
<dbReference type="GO" id="GO:0015074">
    <property type="term" value="P:DNA integration"/>
    <property type="evidence" value="ECO:0007669"/>
    <property type="project" value="InterPro"/>
</dbReference>
<feature type="domain" description="Transposase Tc1-like" evidence="1">
    <location>
        <begin position="28"/>
        <end position="99"/>
    </location>
</feature>
<reference evidence="2" key="1">
    <citation type="submission" date="2019-08" db="EMBL/GenBank/DDBJ databases">
        <title>The genome of the North American firefly Photinus pyralis.</title>
        <authorList>
            <consortium name="Photinus pyralis genome working group"/>
            <person name="Fallon T.R."/>
            <person name="Sander Lower S.E."/>
            <person name="Weng J.-K."/>
        </authorList>
    </citation>
    <scope>NUCLEOTIDE SEQUENCE</scope>
    <source>
        <strain evidence="2">TRF0915ILg1</strain>
        <tissue evidence="2">Whole body</tissue>
    </source>
</reference>
<keyword evidence="3" id="KW-1185">Reference proteome</keyword>
<dbReference type="Pfam" id="PF01498">
    <property type="entry name" value="HTH_Tnp_Tc3_2"/>
    <property type="match status" value="1"/>
</dbReference>
<dbReference type="EMBL" id="VTPC01002194">
    <property type="protein sequence ID" value="KAF2900427.1"/>
    <property type="molecule type" value="Genomic_DNA"/>
</dbReference>
<evidence type="ECO:0000313" key="2">
    <source>
        <dbReference type="EMBL" id="KAF2900427.1"/>
    </source>
</evidence>
<comment type="caution">
    <text evidence="2">The sequence shown here is derived from an EMBL/GenBank/DDBJ whole genome shotgun (WGS) entry which is preliminary data.</text>
</comment>
<dbReference type="Proteomes" id="UP000801492">
    <property type="component" value="Unassembled WGS sequence"/>
</dbReference>
<dbReference type="GO" id="GO:0006313">
    <property type="term" value="P:DNA transposition"/>
    <property type="evidence" value="ECO:0007669"/>
    <property type="project" value="InterPro"/>
</dbReference>
<dbReference type="AlphaFoldDB" id="A0A8K0DCE4"/>
<organism evidence="2 3">
    <name type="scientific">Ignelater luminosus</name>
    <name type="common">Cucubano</name>
    <name type="synonym">Pyrophorus luminosus</name>
    <dbReference type="NCBI Taxonomy" id="2038154"/>
    <lineage>
        <taxon>Eukaryota</taxon>
        <taxon>Metazoa</taxon>
        <taxon>Ecdysozoa</taxon>
        <taxon>Arthropoda</taxon>
        <taxon>Hexapoda</taxon>
        <taxon>Insecta</taxon>
        <taxon>Pterygota</taxon>
        <taxon>Neoptera</taxon>
        <taxon>Endopterygota</taxon>
        <taxon>Coleoptera</taxon>
        <taxon>Polyphaga</taxon>
        <taxon>Elateriformia</taxon>
        <taxon>Elateroidea</taxon>
        <taxon>Elateridae</taxon>
        <taxon>Agrypninae</taxon>
        <taxon>Pyrophorini</taxon>
        <taxon>Ignelater</taxon>
    </lineage>
</organism>
<protein>
    <recommendedName>
        <fullName evidence="1">Transposase Tc1-like domain-containing protein</fullName>
    </recommendedName>
</protein>
<sequence length="139" mass="16639">MGEVFDMYLTRLDFRDRRKRSTTARDDRFIQMSALRNRHLTAVSHRNELRRVRQVNVSLSTIRKRLYEAHLSARRPLKELELLLHHRRARLEFAQNHIDWTGEMRLMFCSRMTQNLIYCSLTAVYACGEGNMKGMQRVL</sequence>
<proteinExistence type="predicted"/>
<accession>A0A8K0DCE4</accession>
<gene>
    <name evidence="2" type="ORF">ILUMI_05757</name>
</gene>
<evidence type="ECO:0000259" key="1">
    <source>
        <dbReference type="Pfam" id="PF01498"/>
    </source>
</evidence>